<dbReference type="GO" id="GO:0030248">
    <property type="term" value="F:cellulose binding"/>
    <property type="evidence" value="ECO:0007669"/>
    <property type="project" value="UniProtKB-UniRule"/>
</dbReference>
<dbReference type="PANTHER" id="PTHR33353:SF17">
    <property type="entry name" value="ENDO-BETA-1,4-GLUCANASE D"/>
    <property type="match status" value="1"/>
</dbReference>
<dbReference type="EC" id="1.14.99.56" evidence="8"/>
<comment type="subcellular location">
    <subcellularLocation>
        <location evidence="1 8">Secreted</location>
    </subcellularLocation>
</comment>
<keyword evidence="3 8" id="KW-0136">Cellulose degradation</keyword>
<dbReference type="InterPro" id="IPR005103">
    <property type="entry name" value="AA9_LPMO"/>
</dbReference>
<keyword evidence="6 8" id="KW-0624">Polysaccharide degradation</keyword>
<comment type="domain">
    <text evidence="8">Has a modular structure: an endo-beta-1,4-glucanase catalytic module at the N-terminus, a linker rich in serines and threonines, and a C-terminal carbohydrate-binding module (CBM).</text>
</comment>
<organism evidence="11 12">
    <name type="scientific">Pyrrhoderma noxium</name>
    <dbReference type="NCBI Taxonomy" id="2282107"/>
    <lineage>
        <taxon>Eukaryota</taxon>
        <taxon>Fungi</taxon>
        <taxon>Dikarya</taxon>
        <taxon>Basidiomycota</taxon>
        <taxon>Agaricomycotina</taxon>
        <taxon>Agaricomycetes</taxon>
        <taxon>Hymenochaetales</taxon>
        <taxon>Hymenochaetaceae</taxon>
        <taxon>Pyrrhoderma</taxon>
    </lineage>
</organism>
<evidence type="ECO:0000313" key="12">
    <source>
        <dbReference type="Proteomes" id="UP000217199"/>
    </source>
</evidence>
<protein>
    <recommendedName>
        <fullName evidence="8">AA9 family lytic polysaccharide monooxygenase</fullName>
        <ecNumber evidence="8">1.14.99.56</ecNumber>
    </recommendedName>
    <alternativeName>
        <fullName evidence="8">Endo-beta-1,4-glucanase</fullName>
    </alternativeName>
    <alternativeName>
        <fullName evidence="8">Glycosyl hydrolase 61 family protein</fullName>
    </alternativeName>
</protein>
<evidence type="ECO:0000256" key="6">
    <source>
        <dbReference type="ARBA" id="ARBA00023326"/>
    </source>
</evidence>
<keyword evidence="11" id="KW-0378">Hydrolase</keyword>
<dbReference type="GO" id="GO:0008810">
    <property type="term" value="F:cellulase activity"/>
    <property type="evidence" value="ECO:0007669"/>
    <property type="project" value="UniProtKB-UniRule"/>
</dbReference>
<dbReference type="InterPro" id="IPR049892">
    <property type="entry name" value="AA9"/>
</dbReference>
<keyword evidence="4 8" id="KW-1015">Disulfide bond</keyword>
<keyword evidence="5 8" id="KW-0119">Carbohydrate metabolism</keyword>
<evidence type="ECO:0000256" key="8">
    <source>
        <dbReference type="RuleBase" id="RU368122"/>
    </source>
</evidence>
<sequence>MKVTFTRALSLTTSLSLVSAHSIFQYVYINDTDQGFLTGLRAPDSNYPVMDVTSNDLICNTNLTYFSDVILPVQAGSTIQAEWRHEIGEQPGGNPGKPDPDDPIAASHHGPIVTYLAKVDDALQKNVTGLEWFKIDEDGFDGTLWGVDRMVANNGFVNVTIPPCVPDGFYLMRHEIIALHSAYNYPGAQFYMECAQIQIFGGGGAIPSPTTSFPGAYSGSDPGILINIYDGVTNYTVPGPAVITC</sequence>
<dbReference type="Proteomes" id="UP000217199">
    <property type="component" value="Unassembled WGS sequence"/>
</dbReference>
<comment type="caution">
    <text evidence="11">The sequence shown here is derived from an EMBL/GenBank/DDBJ whole genome shotgun (WGS) entry which is preliminary data.</text>
</comment>
<feature type="domain" description="Auxiliary Activity family 9 catalytic" evidence="10">
    <location>
        <begin position="21"/>
        <end position="233"/>
    </location>
</feature>
<comment type="catalytic activity">
    <reaction evidence="8">
        <text>[(1-&gt;4)-beta-D-glucosyl]n+m + reduced acceptor + O2 = 4-dehydro-beta-D-glucosyl-[(1-&gt;4)-beta-D-glucosyl]n-1 + [(1-&gt;4)-beta-D-glucosyl]m + acceptor + H2O.</text>
        <dbReference type="EC" id="1.14.99.56"/>
    </reaction>
</comment>
<comment type="similarity">
    <text evidence="7">Belongs to the polysaccharide monooxygenase AA9 family.</text>
</comment>
<gene>
    <name evidence="11" type="ORF">PNOK_0274000</name>
</gene>
<evidence type="ECO:0000313" key="11">
    <source>
        <dbReference type="EMBL" id="PAV22783.1"/>
    </source>
</evidence>
<reference evidence="11 12" key="1">
    <citation type="journal article" date="2017" name="Mol. Ecol.">
        <title>Comparative and population genomic landscape of Phellinus noxius: A hypervariable fungus causing root rot in trees.</title>
        <authorList>
            <person name="Chung C.L."/>
            <person name="Lee T.J."/>
            <person name="Akiba M."/>
            <person name="Lee H.H."/>
            <person name="Kuo T.H."/>
            <person name="Liu D."/>
            <person name="Ke H.M."/>
            <person name="Yokoi T."/>
            <person name="Roa M.B."/>
            <person name="Lu M.J."/>
            <person name="Chang Y.Y."/>
            <person name="Ann P.J."/>
            <person name="Tsai J.N."/>
            <person name="Chen C.Y."/>
            <person name="Tzean S.S."/>
            <person name="Ota Y."/>
            <person name="Hattori T."/>
            <person name="Sahashi N."/>
            <person name="Liou R.F."/>
            <person name="Kikuchi T."/>
            <person name="Tsai I.J."/>
        </authorList>
    </citation>
    <scope>NUCLEOTIDE SEQUENCE [LARGE SCALE GENOMIC DNA]</scope>
    <source>
        <strain evidence="11 12">FFPRI411160</strain>
    </source>
</reference>
<name>A0A286UT44_9AGAM</name>
<evidence type="ECO:0000256" key="3">
    <source>
        <dbReference type="ARBA" id="ARBA00023001"/>
    </source>
</evidence>
<evidence type="ECO:0000256" key="2">
    <source>
        <dbReference type="ARBA" id="ARBA00022525"/>
    </source>
</evidence>
<accession>A0A286UT44</accession>
<evidence type="ECO:0000256" key="9">
    <source>
        <dbReference type="SAM" id="SignalP"/>
    </source>
</evidence>
<dbReference type="EMBL" id="NBII01000002">
    <property type="protein sequence ID" value="PAV22783.1"/>
    <property type="molecule type" value="Genomic_DNA"/>
</dbReference>
<dbReference type="OrthoDB" id="4849160at2759"/>
<keyword evidence="9" id="KW-0732">Signal</keyword>
<dbReference type="AlphaFoldDB" id="A0A286UT44"/>
<evidence type="ECO:0000259" key="10">
    <source>
        <dbReference type="Pfam" id="PF03443"/>
    </source>
</evidence>
<dbReference type="STRING" id="2282107.A0A286UT44"/>
<comment type="function">
    <text evidence="8">Lytic polysaccharide monooxygenase (LMPO) that depolymerizes crystalline and amorphous polysaccharides via the oxidation of scissile alpha- or beta-(1-4)-glycosidic bonds, yielding C1 and/or C4 oxidation products. Catalysis by LPMOs requires the reduction of the active-site copper from Cu(II) to Cu(I) by a reducing agent and H(2)O(2) or O(2) as a cosubstrate.</text>
</comment>
<keyword evidence="2 8" id="KW-0964">Secreted</keyword>
<dbReference type="Gene3D" id="2.70.50.70">
    <property type="match status" value="1"/>
</dbReference>
<dbReference type="PANTHER" id="PTHR33353">
    <property type="entry name" value="PUTATIVE (AFU_ORTHOLOGUE AFUA_1G12560)-RELATED"/>
    <property type="match status" value="1"/>
</dbReference>
<feature type="signal peptide" evidence="9">
    <location>
        <begin position="1"/>
        <end position="20"/>
    </location>
</feature>
<evidence type="ECO:0000256" key="4">
    <source>
        <dbReference type="ARBA" id="ARBA00023157"/>
    </source>
</evidence>
<dbReference type="Pfam" id="PF03443">
    <property type="entry name" value="AA9"/>
    <property type="match status" value="1"/>
</dbReference>
<evidence type="ECO:0000256" key="5">
    <source>
        <dbReference type="ARBA" id="ARBA00023277"/>
    </source>
</evidence>
<keyword evidence="12" id="KW-1185">Reference proteome</keyword>
<feature type="chain" id="PRO_5013951231" description="AA9 family lytic polysaccharide monooxygenase" evidence="9">
    <location>
        <begin position="21"/>
        <end position="245"/>
    </location>
</feature>
<dbReference type="GO" id="GO:0005576">
    <property type="term" value="C:extracellular region"/>
    <property type="evidence" value="ECO:0007669"/>
    <property type="project" value="UniProtKB-SubCell"/>
</dbReference>
<dbReference type="InParanoid" id="A0A286UT44"/>
<dbReference type="CDD" id="cd21175">
    <property type="entry name" value="LPMO_AA9"/>
    <property type="match status" value="1"/>
</dbReference>
<proteinExistence type="inferred from homology"/>
<evidence type="ECO:0000256" key="7">
    <source>
        <dbReference type="ARBA" id="ARBA00044502"/>
    </source>
</evidence>
<evidence type="ECO:0000256" key="1">
    <source>
        <dbReference type="ARBA" id="ARBA00004613"/>
    </source>
</evidence>
<dbReference type="GO" id="GO:0030245">
    <property type="term" value="P:cellulose catabolic process"/>
    <property type="evidence" value="ECO:0007669"/>
    <property type="project" value="UniProtKB-UniRule"/>
</dbReference>